<feature type="chain" id="PRO_5017560365" description="Transmembrane protein" evidence="1">
    <location>
        <begin position="20"/>
        <end position="272"/>
    </location>
</feature>
<protein>
    <recommendedName>
        <fullName evidence="4">Transmembrane protein</fullName>
    </recommendedName>
</protein>
<comment type="caution">
    <text evidence="2">The sequence shown here is derived from an EMBL/GenBank/DDBJ whole genome shotgun (WGS) entry which is preliminary data.</text>
</comment>
<accession>A0A3D8ISE0</accession>
<reference evidence="2 3" key="1">
    <citation type="submission" date="2018-04" db="EMBL/GenBank/DDBJ databases">
        <title>Novel Campyloabacter and Helicobacter Species and Strains.</title>
        <authorList>
            <person name="Mannion A.J."/>
            <person name="Shen Z."/>
            <person name="Fox J.G."/>
        </authorList>
    </citation>
    <scope>NUCLEOTIDE SEQUENCE [LARGE SCALE GENOMIC DNA]</scope>
    <source>
        <strain evidence="2 3">MIT 17-337</strain>
    </source>
</reference>
<feature type="signal peptide" evidence="1">
    <location>
        <begin position="1"/>
        <end position="19"/>
    </location>
</feature>
<dbReference type="EMBL" id="NXLQ01000001">
    <property type="protein sequence ID" value="RDU67534.1"/>
    <property type="molecule type" value="Genomic_DNA"/>
</dbReference>
<dbReference type="OrthoDB" id="5330032at2"/>
<keyword evidence="3" id="KW-1185">Reference proteome</keyword>
<evidence type="ECO:0000313" key="3">
    <source>
        <dbReference type="Proteomes" id="UP000256379"/>
    </source>
</evidence>
<organism evidence="2 3">
    <name type="scientific">Helicobacter didelphidarum</name>
    <dbReference type="NCBI Taxonomy" id="2040648"/>
    <lineage>
        <taxon>Bacteria</taxon>
        <taxon>Pseudomonadati</taxon>
        <taxon>Campylobacterota</taxon>
        <taxon>Epsilonproteobacteria</taxon>
        <taxon>Campylobacterales</taxon>
        <taxon>Helicobacteraceae</taxon>
        <taxon>Helicobacter</taxon>
    </lineage>
</organism>
<dbReference type="RefSeq" id="WP_115542062.1">
    <property type="nucleotide sequence ID" value="NZ_NXLQ01000001.1"/>
</dbReference>
<evidence type="ECO:0008006" key="4">
    <source>
        <dbReference type="Google" id="ProtNLM"/>
    </source>
</evidence>
<gene>
    <name evidence="2" type="ORF">CQA53_00500</name>
</gene>
<dbReference type="Proteomes" id="UP000256379">
    <property type="component" value="Unassembled WGS sequence"/>
</dbReference>
<evidence type="ECO:0000313" key="2">
    <source>
        <dbReference type="EMBL" id="RDU67534.1"/>
    </source>
</evidence>
<evidence type="ECO:0000256" key="1">
    <source>
        <dbReference type="SAM" id="SignalP"/>
    </source>
</evidence>
<proteinExistence type="predicted"/>
<keyword evidence="1" id="KW-0732">Signal</keyword>
<name>A0A3D8ISE0_9HELI</name>
<dbReference type="AlphaFoldDB" id="A0A3D8ISE0"/>
<sequence length="272" mass="31777">MKKSIYIFFLVSFLGFQSAYTTGLTQKQLDYYFMIFIEKFPILKFSGFFNNPNNPKTGIHISNCKTNLCDVSYNDYTNFKQNFAPVPECKSANKLLIIDSQHGKIGSALIRIQEDKIHIYGTIEFECESYKIANNLRKVQMQQTQEISPNYELTLKDSVFQAHFNYPINLDCLGRKKFSESQICVEPFLSDTYSFGQFFIFLATQEPQSFHVPDQIYKDYKTMQHDIAVCETSKRHRECIYAVLGKFETQVKNNLIIDDTPNQESMHYRLLH</sequence>